<reference evidence="1 2" key="1">
    <citation type="submission" date="2015-11" db="EMBL/GenBank/DDBJ databases">
        <title>Expanding the genomic diversity of Burkholderia species for the development of highly accurate diagnostics.</title>
        <authorList>
            <person name="Sahl J."/>
            <person name="Keim P."/>
            <person name="Wagner D."/>
        </authorList>
    </citation>
    <scope>NUCLEOTIDE SEQUENCE [LARGE SCALE GENOMIC DNA]</scope>
    <source>
        <strain evidence="1 2">MSMB2087WGS</strain>
    </source>
</reference>
<protein>
    <submittedName>
        <fullName evidence="1">Uncharacterized protein</fullName>
    </submittedName>
</protein>
<dbReference type="RefSeq" id="WP_060192635.1">
    <property type="nucleotide sequence ID" value="NZ_LPHD01000049.1"/>
</dbReference>
<organism evidence="1 2">
    <name type="scientific">Burkholderia ubonensis</name>
    <dbReference type="NCBI Taxonomy" id="101571"/>
    <lineage>
        <taxon>Bacteria</taxon>
        <taxon>Pseudomonadati</taxon>
        <taxon>Pseudomonadota</taxon>
        <taxon>Betaproteobacteria</taxon>
        <taxon>Burkholderiales</taxon>
        <taxon>Burkholderiaceae</taxon>
        <taxon>Burkholderia</taxon>
        <taxon>Burkholderia cepacia complex</taxon>
    </lineage>
</organism>
<dbReference type="AlphaFoldDB" id="A0A119HFP4"/>
<proteinExistence type="predicted"/>
<dbReference type="Proteomes" id="UP000060630">
    <property type="component" value="Unassembled WGS sequence"/>
</dbReference>
<gene>
    <name evidence="1" type="ORF">WL29_23030</name>
</gene>
<evidence type="ECO:0000313" key="1">
    <source>
        <dbReference type="EMBL" id="KWA84237.1"/>
    </source>
</evidence>
<sequence>MKKNALDNAIRLGQLIRLLTPIANGSKPFNKRLARLRSSVDEQVLLAVLGGETAHATRAERSIEDLENALRGSMVRYLNIPTLLDRSRKERAVYASQVAKAAARRTDVERALLADAEAVLLDNVQLKGVAQDARAAVLHAFTSVVKNSTWMPTLLRLDVTLSTANTENAHLMQEHGSHPGRADLQAKLLKLCPSYEGIVGAARRGRKKPAAVSAAGLFVTQVAFSAETLLSQPAIAELADVSFLSAEAQPSLTQLLEAATKPVVVGADETPEIVAQRIVDELVTGLVARKKTLDAEKDALRKRAEEAAKQTAVVALKQLDPKVLKLLKSNPELLKNI</sequence>
<name>A0A119HFP4_9BURK</name>
<dbReference type="EMBL" id="LPHD01000049">
    <property type="protein sequence ID" value="KWA84237.1"/>
    <property type="molecule type" value="Genomic_DNA"/>
</dbReference>
<evidence type="ECO:0000313" key="2">
    <source>
        <dbReference type="Proteomes" id="UP000060630"/>
    </source>
</evidence>
<comment type="caution">
    <text evidence="1">The sequence shown here is derived from an EMBL/GenBank/DDBJ whole genome shotgun (WGS) entry which is preliminary data.</text>
</comment>
<accession>A0A119HFP4</accession>